<gene>
    <name evidence="7" type="ORF">ACFOZY_08620</name>
</gene>
<dbReference type="RefSeq" id="WP_378154374.1">
    <property type="nucleotide sequence ID" value="NZ_JBHSEC010000014.1"/>
</dbReference>
<proteinExistence type="inferred from homology"/>
<dbReference type="Pfam" id="PF00672">
    <property type="entry name" value="HAMP"/>
    <property type="match status" value="1"/>
</dbReference>
<keyword evidence="4" id="KW-0812">Transmembrane</keyword>
<dbReference type="SMART" id="SM00283">
    <property type="entry name" value="MA"/>
    <property type="match status" value="1"/>
</dbReference>
<evidence type="ECO:0000256" key="1">
    <source>
        <dbReference type="ARBA" id="ARBA00023224"/>
    </source>
</evidence>
<keyword evidence="1 3" id="KW-0807">Transducer</keyword>
<feature type="domain" description="HAMP" evidence="6">
    <location>
        <begin position="199"/>
        <end position="252"/>
    </location>
</feature>
<dbReference type="InterPro" id="IPR004089">
    <property type="entry name" value="MCPsignal_dom"/>
</dbReference>
<dbReference type="PANTHER" id="PTHR32089:SF112">
    <property type="entry name" value="LYSOZYME-LIKE PROTEIN-RELATED"/>
    <property type="match status" value="1"/>
</dbReference>
<evidence type="ECO:0000259" key="5">
    <source>
        <dbReference type="PROSITE" id="PS50111"/>
    </source>
</evidence>
<accession>A0ABV8X3Y6</accession>
<evidence type="ECO:0000256" key="4">
    <source>
        <dbReference type="SAM" id="Phobius"/>
    </source>
</evidence>
<evidence type="ECO:0000259" key="6">
    <source>
        <dbReference type="PROSITE" id="PS50885"/>
    </source>
</evidence>
<reference evidence="8" key="1">
    <citation type="journal article" date="2019" name="Int. J. Syst. Evol. Microbiol.">
        <title>The Global Catalogue of Microorganisms (GCM) 10K type strain sequencing project: providing services to taxonomists for standard genome sequencing and annotation.</title>
        <authorList>
            <consortium name="The Broad Institute Genomics Platform"/>
            <consortium name="The Broad Institute Genome Sequencing Center for Infectious Disease"/>
            <person name="Wu L."/>
            <person name="Ma J."/>
        </authorList>
    </citation>
    <scope>NUCLEOTIDE SEQUENCE [LARGE SCALE GENOMIC DNA]</scope>
    <source>
        <strain evidence="8">CCUG 59778</strain>
    </source>
</reference>
<organism evidence="7 8">
    <name type="scientific">Chungangia koreensis</name>
    <dbReference type="NCBI Taxonomy" id="752657"/>
    <lineage>
        <taxon>Bacteria</taxon>
        <taxon>Bacillati</taxon>
        <taxon>Bacillota</taxon>
        <taxon>Bacilli</taxon>
        <taxon>Lactobacillales</taxon>
        <taxon>Chungangia</taxon>
    </lineage>
</organism>
<comment type="caution">
    <text evidence="7">The sequence shown here is derived from an EMBL/GenBank/DDBJ whole genome shotgun (WGS) entry which is preliminary data.</text>
</comment>
<dbReference type="CDD" id="cd06225">
    <property type="entry name" value="HAMP"/>
    <property type="match status" value="1"/>
</dbReference>
<dbReference type="Proteomes" id="UP001595817">
    <property type="component" value="Unassembled WGS sequence"/>
</dbReference>
<keyword evidence="8" id="KW-1185">Reference proteome</keyword>
<feature type="transmembrane region" description="Helical" evidence="4">
    <location>
        <begin position="178"/>
        <end position="202"/>
    </location>
</feature>
<dbReference type="PROSITE" id="PS50111">
    <property type="entry name" value="CHEMOTAXIS_TRANSDUC_2"/>
    <property type="match status" value="1"/>
</dbReference>
<dbReference type="PROSITE" id="PS50885">
    <property type="entry name" value="HAMP"/>
    <property type="match status" value="1"/>
</dbReference>
<feature type="domain" description="Methyl-accepting transducer" evidence="5">
    <location>
        <begin position="271"/>
        <end position="517"/>
    </location>
</feature>
<dbReference type="PANTHER" id="PTHR32089">
    <property type="entry name" value="METHYL-ACCEPTING CHEMOTAXIS PROTEIN MCPB"/>
    <property type="match status" value="1"/>
</dbReference>
<comment type="similarity">
    <text evidence="2">Belongs to the methyl-accepting chemotaxis (MCP) protein family.</text>
</comment>
<dbReference type="SMART" id="SM00304">
    <property type="entry name" value="HAMP"/>
    <property type="match status" value="1"/>
</dbReference>
<dbReference type="InterPro" id="IPR003660">
    <property type="entry name" value="HAMP_dom"/>
</dbReference>
<dbReference type="Gene3D" id="1.10.287.950">
    <property type="entry name" value="Methyl-accepting chemotaxis protein"/>
    <property type="match status" value="1"/>
</dbReference>
<evidence type="ECO:0000256" key="3">
    <source>
        <dbReference type="PROSITE-ProRule" id="PRU00284"/>
    </source>
</evidence>
<sequence>MRQMSRLFNLSFKYRLLLFFSIILLLSTVVIGTTTYLKAKNSTMELISSRLDREVNIINDLAKTLMTIHLGDREQFMVDLEKAVKRQHVSLVQDGLGADMYYIKEGQAIPFSVSKNSVQLSEPIIKKISDLGKGTIHVNLSGEPYTISFFKVQELGGEYVIALPDEDYLTSIHTIRSFIVIAIAVALVLSLLLITVAIQNVTKPLISLQQKMRIVREGDLRTDVEIPTNTPEIQSLVKSFRTMISNMSQMLKDIKQTSESLSATGTQLNVSSSDLTHKNDFMKDQITELELSAENTVRASEDQKKAFLQMKIEMGSLFKEMEEVFKTSAQTETVANDGEASLAEAASTMNTFFDSMKRVIMTIEELHHKFLTIEEVTASIGHISDQTRMLALNAKIEAARAGEAGTGFLVVANEVQNLAERTAAATGEIQQMIMLMEESVKQSAADIEDMQQNAEVFESVTKENRKSFQDAAEHIHHLNSKLHVMKEHLTILQNVIPILEQSTIEVEEVSENTRRNTREILQTFIEQNEALKEVEKTGSELASLSDKLLIHADQFKI</sequence>
<dbReference type="EMBL" id="JBHSEC010000014">
    <property type="protein sequence ID" value="MFC4410486.1"/>
    <property type="molecule type" value="Genomic_DNA"/>
</dbReference>
<dbReference type="Pfam" id="PF00015">
    <property type="entry name" value="MCPsignal"/>
    <property type="match status" value="1"/>
</dbReference>
<dbReference type="Gene3D" id="6.10.340.10">
    <property type="match status" value="1"/>
</dbReference>
<evidence type="ECO:0000313" key="7">
    <source>
        <dbReference type="EMBL" id="MFC4410486.1"/>
    </source>
</evidence>
<keyword evidence="4" id="KW-1133">Transmembrane helix</keyword>
<protein>
    <submittedName>
        <fullName evidence="7">Methyl-accepting chemotaxis protein</fullName>
    </submittedName>
</protein>
<evidence type="ECO:0000313" key="8">
    <source>
        <dbReference type="Proteomes" id="UP001595817"/>
    </source>
</evidence>
<name>A0ABV8X3Y6_9LACT</name>
<keyword evidence="4" id="KW-0472">Membrane</keyword>
<evidence type="ECO:0000256" key="2">
    <source>
        <dbReference type="ARBA" id="ARBA00029447"/>
    </source>
</evidence>
<dbReference type="SUPFAM" id="SSF58104">
    <property type="entry name" value="Methyl-accepting chemotaxis protein (MCP) signaling domain"/>
    <property type="match status" value="1"/>
</dbReference>